<dbReference type="Pfam" id="PF00651">
    <property type="entry name" value="BTB"/>
    <property type="match status" value="1"/>
</dbReference>
<feature type="domain" description="C2H2-type" evidence="7">
    <location>
        <begin position="555"/>
        <end position="581"/>
    </location>
</feature>
<dbReference type="PANTHER" id="PTHR24379">
    <property type="entry name" value="KRAB AND ZINC FINGER DOMAIN-CONTAINING"/>
    <property type="match status" value="1"/>
</dbReference>
<reference evidence="8 9" key="1">
    <citation type="submission" date="2020-08" db="EMBL/GenBank/DDBJ databases">
        <authorList>
            <person name="Hejnol A."/>
        </authorList>
    </citation>
    <scope>NUCLEOTIDE SEQUENCE [LARGE SCALE GENOMIC DNA]</scope>
</reference>
<keyword evidence="2" id="KW-0677">Repeat</keyword>
<feature type="domain" description="C2H2-type" evidence="7">
    <location>
        <begin position="686"/>
        <end position="714"/>
    </location>
</feature>
<feature type="domain" description="C2H2-type" evidence="7">
    <location>
        <begin position="714"/>
        <end position="744"/>
    </location>
</feature>
<dbReference type="SMART" id="SM00355">
    <property type="entry name" value="ZnF_C2H2"/>
    <property type="match status" value="8"/>
</dbReference>
<dbReference type="CDD" id="cd18186">
    <property type="entry name" value="BTB_POZ_ZBTB_KLHL-like"/>
    <property type="match status" value="1"/>
</dbReference>
<feature type="domain" description="C2H2-type" evidence="7">
    <location>
        <begin position="747"/>
        <end position="775"/>
    </location>
</feature>
<dbReference type="Gene3D" id="3.30.710.10">
    <property type="entry name" value="Potassium Channel Kv1.1, Chain A"/>
    <property type="match status" value="1"/>
</dbReference>
<accession>A0A7I8VHY1</accession>
<dbReference type="Proteomes" id="UP000549394">
    <property type="component" value="Unassembled WGS sequence"/>
</dbReference>
<evidence type="ECO:0000259" key="7">
    <source>
        <dbReference type="PROSITE" id="PS50157"/>
    </source>
</evidence>
<keyword evidence="3 5" id="KW-0863">Zinc-finger</keyword>
<keyword evidence="1" id="KW-0479">Metal-binding</keyword>
<evidence type="ECO:0000256" key="4">
    <source>
        <dbReference type="ARBA" id="ARBA00022833"/>
    </source>
</evidence>
<name>A0A7I8VHY1_9ANNE</name>
<dbReference type="AlphaFoldDB" id="A0A7I8VHY1"/>
<dbReference type="EMBL" id="CAJFCJ010000006">
    <property type="protein sequence ID" value="CAD5115813.1"/>
    <property type="molecule type" value="Genomic_DNA"/>
</dbReference>
<dbReference type="GO" id="GO:0000977">
    <property type="term" value="F:RNA polymerase II transcription regulatory region sequence-specific DNA binding"/>
    <property type="evidence" value="ECO:0007669"/>
    <property type="project" value="TreeGrafter"/>
</dbReference>
<evidence type="ECO:0000256" key="6">
    <source>
        <dbReference type="SAM" id="MobiDB-lite"/>
    </source>
</evidence>
<dbReference type="OrthoDB" id="8117402at2759"/>
<dbReference type="GO" id="GO:0005634">
    <property type="term" value="C:nucleus"/>
    <property type="evidence" value="ECO:0007669"/>
    <property type="project" value="TreeGrafter"/>
</dbReference>
<dbReference type="InterPro" id="IPR013087">
    <property type="entry name" value="Znf_C2H2_type"/>
</dbReference>
<feature type="domain" description="C2H2-type" evidence="7">
    <location>
        <begin position="587"/>
        <end position="610"/>
    </location>
</feature>
<evidence type="ECO:0000313" key="9">
    <source>
        <dbReference type="Proteomes" id="UP000549394"/>
    </source>
</evidence>
<dbReference type="InterPro" id="IPR011333">
    <property type="entry name" value="SKP1/BTB/POZ_sf"/>
</dbReference>
<proteinExistence type="predicted"/>
<dbReference type="GO" id="GO:0000981">
    <property type="term" value="F:DNA-binding transcription factor activity, RNA polymerase II-specific"/>
    <property type="evidence" value="ECO:0007669"/>
    <property type="project" value="TreeGrafter"/>
</dbReference>
<evidence type="ECO:0000256" key="5">
    <source>
        <dbReference type="PROSITE-ProRule" id="PRU00042"/>
    </source>
</evidence>
<organism evidence="8 9">
    <name type="scientific">Dimorphilus gyrociliatus</name>
    <dbReference type="NCBI Taxonomy" id="2664684"/>
    <lineage>
        <taxon>Eukaryota</taxon>
        <taxon>Metazoa</taxon>
        <taxon>Spiralia</taxon>
        <taxon>Lophotrochozoa</taxon>
        <taxon>Annelida</taxon>
        <taxon>Polychaeta</taxon>
        <taxon>Polychaeta incertae sedis</taxon>
        <taxon>Dinophilidae</taxon>
        <taxon>Dimorphilus</taxon>
    </lineage>
</organism>
<dbReference type="Gene3D" id="3.30.160.60">
    <property type="entry name" value="Classic Zinc Finger"/>
    <property type="match status" value="2"/>
</dbReference>
<dbReference type="GO" id="GO:0008270">
    <property type="term" value="F:zinc ion binding"/>
    <property type="evidence" value="ECO:0007669"/>
    <property type="project" value="UniProtKB-KW"/>
</dbReference>
<comment type="caution">
    <text evidence="8">The sequence shown here is derived from an EMBL/GenBank/DDBJ whole genome shotgun (WGS) entry which is preliminary data.</text>
</comment>
<dbReference type="SUPFAM" id="SSF54695">
    <property type="entry name" value="POZ domain"/>
    <property type="match status" value="1"/>
</dbReference>
<evidence type="ECO:0000256" key="2">
    <source>
        <dbReference type="ARBA" id="ARBA00022737"/>
    </source>
</evidence>
<dbReference type="PROSITE" id="PS50157">
    <property type="entry name" value="ZINC_FINGER_C2H2_2"/>
    <property type="match status" value="6"/>
</dbReference>
<keyword evidence="4" id="KW-0862">Zinc</keyword>
<keyword evidence="9" id="KW-1185">Reference proteome</keyword>
<gene>
    <name evidence="8" type="ORF">DGYR_LOCUS4511</name>
</gene>
<dbReference type="InterPro" id="IPR000210">
    <property type="entry name" value="BTB/POZ_dom"/>
</dbReference>
<feature type="domain" description="C2H2-type" evidence="7">
    <location>
        <begin position="621"/>
        <end position="649"/>
    </location>
</feature>
<evidence type="ECO:0000256" key="1">
    <source>
        <dbReference type="ARBA" id="ARBA00022723"/>
    </source>
</evidence>
<dbReference type="PROSITE" id="PS00028">
    <property type="entry name" value="ZINC_FINGER_C2H2_1"/>
    <property type="match status" value="5"/>
</dbReference>
<evidence type="ECO:0000313" key="8">
    <source>
        <dbReference type="EMBL" id="CAD5115813.1"/>
    </source>
</evidence>
<evidence type="ECO:0000256" key="3">
    <source>
        <dbReference type="ARBA" id="ARBA00022771"/>
    </source>
</evidence>
<protein>
    <submittedName>
        <fullName evidence="8">DgyrCDS4753</fullName>
    </submittedName>
</protein>
<feature type="region of interest" description="Disordered" evidence="6">
    <location>
        <begin position="766"/>
        <end position="794"/>
    </location>
</feature>
<dbReference type="PANTHER" id="PTHR24379:SF127">
    <property type="entry name" value="BLOODY FINGERS-RELATED"/>
    <property type="match status" value="1"/>
</dbReference>
<sequence length="794" mass="93349">MPFDKPSLKFANQFFGEFAKLRKIGHFCDLVLMTDDQKPVLCHSIVFRVCCKGNTWKTSLNKLLLTQSDLENLLSFLYTGKFKRTEKDAKMLHRILQEIDVKENFLSLLSDEMSKGNWIDEDPEEIGFFDEPEEDNIVEKLRPELFESESEIIYVSMNDYAPGLLNLTARKVTETQKKYQSIYKEIAVAKKASSSALNSKTIKAKETEKCEMEFQTELERILRKDNEDDESDSSIIIPTKKSKVSLKWTPKLSEKAQLKQQKEGIIQQKGFKAVEYIVEKDGMKRKITKYTCKFCNATQKTVNLIYMHLKYCKKNPRNRSIIDAIRNDNGNIANDDQDVDIVGNVEEENDEEGDPFLINAKKEDIPESISCAMCYKKFNVHEPEQNLHIHMYNDHKVKLPDELGELLEDKYCGECDQYILNQTQKHFESHSKVISRYALKHPTKITCDYYGCSTVKMLYKNEAIKHFREVHGHDQTENTMCSKEYLLKCNYCSEFTSYSEVLYTIHMINKHQFRPIYPTHRALRFCPRDGCYFIGMKCHVEQHLTEEHDEHDNNVLCKFCDELFTSKKDMHAHVKEIHKDEIFDDQLMCEDCGQIFKYQISLYVHENRFHLPSGDMAIEPYFCNECQQIFQKYINYKTHQYNRHRIPMPEDLKAELKDHYCNVCDVYLRKNAKNCLHQKMSTPTEFFCDKCGKVCNNRLSFSIHYQRAHQEKELKCKFENCGHKCKDTDDLNMHSILHHHGAQPDKLECELCGKEFTQRYILNRHLRSKHHAEPRNKSKRGRPPKVTLSTLSHF</sequence>